<dbReference type="Gene3D" id="3.60.10.10">
    <property type="entry name" value="Endonuclease/exonuclease/phosphatase"/>
    <property type="match status" value="1"/>
</dbReference>
<dbReference type="SUPFAM" id="SSF56219">
    <property type="entry name" value="DNase I-like"/>
    <property type="match status" value="1"/>
</dbReference>
<dbReference type="EMBL" id="SWJQ01000444">
    <property type="protein sequence ID" value="TRZ14352.1"/>
    <property type="molecule type" value="Genomic_DNA"/>
</dbReference>
<sequence>MAHQRLAHDSQHVAIADMIRGEISSPAEVLYTNAGSRGNKQEELEARVQQQSFDVVTIMETWWDDPQSWSTAVNGYKLFRADRKGRRGGGVALHIREVFDAMGIETNEDGVECLWVRIQGKASKADILLGVCYYPPNQEEEVDNLFYNQLENVSGSPALVLLGDFNLPDICWELNTAERRQSWKFLEFMEENFLSQLDNCHPGLVDGAREQNGPPVIQEEAVRELLRCLDVHKSLDPDEIHPRVMRELGDELAKLFSIIYQQSWLTGEVPDDWKLASVTPIHRKGGKEDPDNYRPVSLTSVPKLGMVWLDSAQAEKDLGVLVTAGEHEAGCAQVAKKANGILAWIRNSVSSRSREVILPLSWALVSLRTTFQITLSGQFPQENFLVRREVLVKFEKINQGNSGGSEMEDLRKFAVVLKRIDGHLKTYTNGLLKEDIKTKLED</sequence>
<dbReference type="GO" id="GO:0031012">
    <property type="term" value="C:extracellular matrix"/>
    <property type="evidence" value="ECO:0007669"/>
    <property type="project" value="TreeGrafter"/>
</dbReference>
<dbReference type="PANTHER" id="PTHR33395">
    <property type="entry name" value="TRANSCRIPTASE, PUTATIVE-RELATED-RELATED"/>
    <property type="match status" value="1"/>
</dbReference>
<evidence type="ECO:0000313" key="3">
    <source>
        <dbReference type="Proteomes" id="UP000796761"/>
    </source>
</evidence>
<feature type="domain" description="Endonuclease/exonuclease/phosphatase" evidence="1">
    <location>
        <begin position="38"/>
        <end position="192"/>
    </location>
</feature>
<keyword evidence="3" id="KW-1185">Reference proteome</keyword>
<dbReference type="Proteomes" id="UP000796761">
    <property type="component" value="Unassembled WGS sequence"/>
</dbReference>
<dbReference type="Pfam" id="PF03372">
    <property type="entry name" value="Exo_endo_phos"/>
    <property type="match status" value="1"/>
</dbReference>
<dbReference type="GO" id="GO:0007508">
    <property type="term" value="P:larval heart development"/>
    <property type="evidence" value="ECO:0007669"/>
    <property type="project" value="TreeGrafter"/>
</dbReference>
<organism evidence="2 3">
    <name type="scientific">Zosterops borbonicus</name>
    <dbReference type="NCBI Taxonomy" id="364589"/>
    <lineage>
        <taxon>Eukaryota</taxon>
        <taxon>Metazoa</taxon>
        <taxon>Chordata</taxon>
        <taxon>Craniata</taxon>
        <taxon>Vertebrata</taxon>
        <taxon>Euteleostomi</taxon>
        <taxon>Archelosauria</taxon>
        <taxon>Archosauria</taxon>
        <taxon>Dinosauria</taxon>
        <taxon>Saurischia</taxon>
        <taxon>Theropoda</taxon>
        <taxon>Coelurosauria</taxon>
        <taxon>Aves</taxon>
        <taxon>Neognathae</taxon>
        <taxon>Neoaves</taxon>
        <taxon>Telluraves</taxon>
        <taxon>Australaves</taxon>
        <taxon>Passeriformes</taxon>
        <taxon>Sylvioidea</taxon>
        <taxon>Zosteropidae</taxon>
        <taxon>Zosterops</taxon>
    </lineage>
</organism>
<dbReference type="PANTHER" id="PTHR33395:SF22">
    <property type="entry name" value="REVERSE TRANSCRIPTASE DOMAIN-CONTAINING PROTEIN"/>
    <property type="match status" value="1"/>
</dbReference>
<comment type="caution">
    <text evidence="2">The sequence shown here is derived from an EMBL/GenBank/DDBJ whole genome shotgun (WGS) entry which is preliminary data.</text>
</comment>
<proteinExistence type="predicted"/>
<dbReference type="OrthoDB" id="416454at2759"/>
<reference evidence="2" key="1">
    <citation type="submission" date="2019-04" db="EMBL/GenBank/DDBJ databases">
        <title>Genome assembly of Zosterops borbonicus 15179.</title>
        <authorList>
            <person name="Leroy T."/>
            <person name="Anselmetti Y."/>
            <person name="Tilak M.-K."/>
            <person name="Nabholz B."/>
        </authorList>
    </citation>
    <scope>NUCLEOTIDE SEQUENCE</scope>
    <source>
        <strain evidence="2">HGM_15179</strain>
        <tissue evidence="2">Muscle</tissue>
    </source>
</reference>
<accession>A0A8K1G9M6</accession>
<protein>
    <recommendedName>
        <fullName evidence="1">Endonuclease/exonuclease/phosphatase domain-containing protein</fullName>
    </recommendedName>
</protein>
<dbReference type="InterPro" id="IPR036691">
    <property type="entry name" value="Endo/exonu/phosph_ase_sf"/>
</dbReference>
<dbReference type="GO" id="GO:0061343">
    <property type="term" value="P:cell adhesion involved in heart morphogenesis"/>
    <property type="evidence" value="ECO:0007669"/>
    <property type="project" value="TreeGrafter"/>
</dbReference>
<name>A0A8K1G9M6_9PASS</name>
<gene>
    <name evidence="2" type="ORF">HGM15179_012749</name>
</gene>
<evidence type="ECO:0000259" key="1">
    <source>
        <dbReference type="Pfam" id="PF03372"/>
    </source>
</evidence>
<evidence type="ECO:0000313" key="2">
    <source>
        <dbReference type="EMBL" id="TRZ14352.1"/>
    </source>
</evidence>
<dbReference type="GO" id="GO:0003824">
    <property type="term" value="F:catalytic activity"/>
    <property type="evidence" value="ECO:0007669"/>
    <property type="project" value="InterPro"/>
</dbReference>
<dbReference type="AlphaFoldDB" id="A0A8K1G9M6"/>
<dbReference type="InterPro" id="IPR005135">
    <property type="entry name" value="Endo/exonuclease/phosphatase"/>
</dbReference>